<feature type="non-terminal residue" evidence="2">
    <location>
        <position position="42"/>
    </location>
</feature>
<dbReference type="EMBL" id="WKLC01000722">
    <property type="protein sequence ID" value="MSE16477.1"/>
    <property type="molecule type" value="Genomic_DNA"/>
</dbReference>
<evidence type="ECO:0000313" key="3">
    <source>
        <dbReference type="Proteomes" id="UP000461948"/>
    </source>
</evidence>
<dbReference type="Proteomes" id="UP000461948">
    <property type="component" value="Unassembled WGS sequence"/>
</dbReference>
<evidence type="ECO:0000256" key="1">
    <source>
        <dbReference type="ARBA" id="ARBA00023235"/>
    </source>
</evidence>
<name>A0A7X2MNJ4_ENTAG</name>
<dbReference type="InterPro" id="IPR013785">
    <property type="entry name" value="Aldolase_TIM"/>
</dbReference>
<dbReference type="GO" id="GO:0004807">
    <property type="term" value="F:triose-phosphate isomerase activity"/>
    <property type="evidence" value="ECO:0007669"/>
    <property type="project" value="UniProtKB-EC"/>
</dbReference>
<dbReference type="SUPFAM" id="SSF51351">
    <property type="entry name" value="Triosephosphate isomerase (TIM)"/>
    <property type="match status" value="1"/>
</dbReference>
<reference evidence="2 3" key="1">
    <citation type="submission" date="2019-11" db="EMBL/GenBank/DDBJ databases">
        <title>Draft Genome Sequence of Plant Growth-Promoting Rhizosphere-Associated Bacteria.</title>
        <authorList>
            <person name="Vasilyev I.Y."/>
            <person name="Radchenko V."/>
            <person name="Ilnitskaya E.V."/>
        </authorList>
    </citation>
    <scope>NUCLEOTIDE SEQUENCE [LARGE SCALE GENOMIC DNA]</scope>
    <source>
        <strain evidence="2 3">VRA_MhP_f</strain>
    </source>
</reference>
<dbReference type="Pfam" id="PF00121">
    <property type="entry name" value="TIM"/>
    <property type="match status" value="1"/>
</dbReference>
<sequence>MRHPLVMGNWKLNGSKQITAELIAGLRKELSGVEGCGVAIAP</sequence>
<dbReference type="InterPro" id="IPR000652">
    <property type="entry name" value="Triosephosphate_isomerase"/>
</dbReference>
<dbReference type="AlphaFoldDB" id="A0A7X2MNJ4"/>
<comment type="caution">
    <text evidence="2">The sequence shown here is derived from an EMBL/GenBank/DDBJ whole genome shotgun (WGS) entry which is preliminary data.</text>
</comment>
<dbReference type="InterPro" id="IPR035990">
    <property type="entry name" value="TIM_sf"/>
</dbReference>
<protein>
    <submittedName>
        <fullName evidence="2">Triose-phosphate isomerase</fullName>
        <ecNumber evidence="2">5.3.1.1</ecNumber>
    </submittedName>
</protein>
<dbReference type="Gene3D" id="3.20.20.70">
    <property type="entry name" value="Aldolase class I"/>
    <property type="match status" value="1"/>
</dbReference>
<accession>A0A7X2MNJ4</accession>
<organism evidence="2 3">
    <name type="scientific">Enterobacter agglomerans</name>
    <name type="common">Erwinia herbicola</name>
    <name type="synonym">Pantoea agglomerans</name>
    <dbReference type="NCBI Taxonomy" id="549"/>
    <lineage>
        <taxon>Bacteria</taxon>
        <taxon>Pseudomonadati</taxon>
        <taxon>Pseudomonadota</taxon>
        <taxon>Gammaproteobacteria</taxon>
        <taxon>Enterobacterales</taxon>
        <taxon>Erwiniaceae</taxon>
        <taxon>Pantoea</taxon>
        <taxon>Pantoea agglomerans group</taxon>
    </lineage>
</organism>
<evidence type="ECO:0000313" key="2">
    <source>
        <dbReference type="EMBL" id="MSE16477.1"/>
    </source>
</evidence>
<dbReference type="PROSITE" id="PS51440">
    <property type="entry name" value="TIM_2"/>
    <property type="match status" value="1"/>
</dbReference>
<gene>
    <name evidence="2" type="ORF">GKC49_15565</name>
</gene>
<dbReference type="EC" id="5.3.1.1" evidence="2"/>
<proteinExistence type="predicted"/>
<keyword evidence="1 2" id="KW-0413">Isomerase</keyword>